<dbReference type="SUPFAM" id="SSF53474">
    <property type="entry name" value="alpha/beta-Hydrolases"/>
    <property type="match status" value="1"/>
</dbReference>
<protein>
    <submittedName>
        <fullName evidence="2">Hydrolase 2, exosortase A system-associated</fullName>
    </submittedName>
</protein>
<dbReference type="InterPro" id="IPR022742">
    <property type="entry name" value="Hydrolase_4"/>
</dbReference>
<organism evidence="2 3">
    <name type="scientific">Paucibacter sediminis</name>
    <dbReference type="NCBI Taxonomy" id="3019553"/>
    <lineage>
        <taxon>Bacteria</taxon>
        <taxon>Pseudomonadati</taxon>
        <taxon>Pseudomonadota</taxon>
        <taxon>Betaproteobacteria</taxon>
        <taxon>Burkholderiales</taxon>
        <taxon>Sphaerotilaceae</taxon>
        <taxon>Roseateles</taxon>
    </lineage>
</organism>
<name>A0AA95NFV3_9BURK</name>
<dbReference type="AlphaFoldDB" id="A0AA95NFV3"/>
<feature type="domain" description="Serine aminopeptidase S33" evidence="1">
    <location>
        <begin position="33"/>
        <end position="151"/>
    </location>
</feature>
<evidence type="ECO:0000259" key="1">
    <source>
        <dbReference type="Pfam" id="PF12146"/>
    </source>
</evidence>
<accession>A0AA95NFV3</accession>
<dbReference type="Pfam" id="PF12146">
    <property type="entry name" value="Hydrolase_4"/>
    <property type="match status" value="1"/>
</dbReference>
<dbReference type="InterPro" id="IPR029058">
    <property type="entry name" value="AB_hydrolase_fold"/>
</dbReference>
<keyword evidence="3" id="KW-1185">Reference proteome</keyword>
<dbReference type="Gene3D" id="3.40.50.1820">
    <property type="entry name" value="alpha/beta hydrolase"/>
    <property type="match status" value="1"/>
</dbReference>
<dbReference type="EMBL" id="CP116346">
    <property type="protein sequence ID" value="WIT11328.1"/>
    <property type="molecule type" value="Genomic_DNA"/>
</dbReference>
<keyword evidence="2" id="KW-0378">Hydrolase</keyword>
<proteinExistence type="predicted"/>
<dbReference type="NCBIfam" id="TIGR03101">
    <property type="entry name" value="hydr2_PEP"/>
    <property type="match status" value="1"/>
</dbReference>
<gene>
    <name evidence="2" type="ORF">PFX98_20895</name>
</gene>
<sequence>MSAPHALFLDTPDGRGQRFALYHEPQGSCLGRVLYLHPFAEEMNKSRRMVALQARQFAAAGYAVLQIDLLGCGDSSGDFADASWDDWIADGLLGLQWLTARHAAAPLWLWGLRVGALLAGALSQHIAEPQRLLLWQPVLQGRMALQQFLRLKLAADLGGGAGKAVMEQLRADLDQGRAVDIAGYRLPAALASGMAGAQLAPQPNWHEVHWLELSTRDAPELLPVSDATTAAWREAGLPVLAHALHGPAFWQSTEIETAPALLDASLTALRRPQ</sequence>
<dbReference type="GO" id="GO:0016787">
    <property type="term" value="F:hydrolase activity"/>
    <property type="evidence" value="ECO:0007669"/>
    <property type="project" value="UniProtKB-KW"/>
</dbReference>
<dbReference type="Proteomes" id="UP001177769">
    <property type="component" value="Chromosome"/>
</dbReference>
<evidence type="ECO:0000313" key="2">
    <source>
        <dbReference type="EMBL" id="WIT11328.1"/>
    </source>
</evidence>
<evidence type="ECO:0000313" key="3">
    <source>
        <dbReference type="Proteomes" id="UP001177769"/>
    </source>
</evidence>
<reference evidence="2" key="1">
    <citation type="submission" date="2023-01" db="EMBL/GenBank/DDBJ databases">
        <title>Whole genome sequence of Paucibacter sp. S2-9 isolated from pond sediment.</title>
        <authorList>
            <person name="Jung J.Y."/>
        </authorList>
    </citation>
    <scope>NUCLEOTIDE SEQUENCE</scope>
    <source>
        <strain evidence="2">S2-9</strain>
    </source>
</reference>
<dbReference type="RefSeq" id="WP_285232410.1">
    <property type="nucleotide sequence ID" value="NZ_CP116346.1"/>
</dbReference>
<dbReference type="InterPro" id="IPR017532">
    <property type="entry name" value="Hydrolase-2_PEP"/>
</dbReference>
<dbReference type="KEGG" id="pais:PFX98_20895"/>